<dbReference type="GO" id="GO:0005634">
    <property type="term" value="C:nucleus"/>
    <property type="evidence" value="ECO:0007669"/>
    <property type="project" value="UniProtKB-SubCell"/>
</dbReference>
<evidence type="ECO:0000256" key="7">
    <source>
        <dbReference type="ARBA" id="ARBA00023242"/>
    </source>
</evidence>
<dbReference type="FunFam" id="4.10.1060.10:FF:000004">
    <property type="entry name" value="Zinc finger Ran-binding domain-containing protein 2"/>
    <property type="match status" value="1"/>
</dbReference>
<evidence type="ECO:0000256" key="3">
    <source>
        <dbReference type="ARBA" id="ARBA00022737"/>
    </source>
</evidence>
<dbReference type="EMBL" id="DS469679">
    <property type="protein sequence ID" value="EDO36097.1"/>
    <property type="molecule type" value="Genomic_DNA"/>
</dbReference>
<dbReference type="PANTHER" id="PTHR12999:SF17">
    <property type="entry name" value="ZINC FINGER RAN-BINDING DOMAIN-CONTAINING PROTEIN 2"/>
    <property type="match status" value="1"/>
</dbReference>
<dbReference type="InParanoid" id="A7SJP8"/>
<dbReference type="GO" id="GO:0008270">
    <property type="term" value="F:zinc ion binding"/>
    <property type="evidence" value="ECO:0007669"/>
    <property type="project" value="UniProtKB-KW"/>
</dbReference>
<dbReference type="OMA" id="NWARRTH"/>
<keyword evidence="6" id="KW-0694">RNA-binding</keyword>
<evidence type="ECO:0000313" key="11">
    <source>
        <dbReference type="EMBL" id="EDO36097.1"/>
    </source>
</evidence>
<feature type="non-terminal residue" evidence="11">
    <location>
        <position position="1"/>
    </location>
</feature>
<evidence type="ECO:0000256" key="5">
    <source>
        <dbReference type="ARBA" id="ARBA00022833"/>
    </source>
</evidence>
<dbReference type="GO" id="GO:0003723">
    <property type="term" value="F:RNA binding"/>
    <property type="evidence" value="ECO:0007669"/>
    <property type="project" value="UniProtKB-KW"/>
</dbReference>
<dbReference type="PhylomeDB" id="A7SJP8"/>
<dbReference type="InterPro" id="IPR001876">
    <property type="entry name" value="Znf_RanBP2"/>
</dbReference>
<name>A7SJP8_NEMVE</name>
<dbReference type="PROSITE" id="PS50199">
    <property type="entry name" value="ZF_RANBP2_2"/>
    <property type="match status" value="2"/>
</dbReference>
<sequence>MKLSDGDWVCPDPKCGNMNFARRSSCNRCGREKKCVDTIKLSGVELGKQAASKSGGLFSAEDWICSKCGNVNWARRNSCNMCNNAKFSKVEARTGYGGGYNERGTVEYKPKEESDDEYDEFGRRKKKKGSHN</sequence>
<dbReference type="InterPro" id="IPR036443">
    <property type="entry name" value="Znf_RanBP2_sf"/>
</dbReference>
<comment type="subcellular location">
    <subcellularLocation>
        <location evidence="1">Nucleus</location>
    </subcellularLocation>
</comment>
<keyword evidence="3" id="KW-0677">Repeat</keyword>
<keyword evidence="12" id="KW-1185">Reference proteome</keyword>
<evidence type="ECO:0000256" key="1">
    <source>
        <dbReference type="ARBA" id="ARBA00004123"/>
    </source>
</evidence>
<keyword evidence="4 8" id="KW-0863">Zinc-finger</keyword>
<dbReference type="HOGENOM" id="CLU_061048_2_0_1"/>
<gene>
    <name evidence="11" type="ORF">NEMVEDRAFT_v1g120741</name>
</gene>
<feature type="domain" description="RanBP2-type" evidence="10">
    <location>
        <begin position="4"/>
        <end position="35"/>
    </location>
</feature>
<dbReference type="PROSITE" id="PS01358">
    <property type="entry name" value="ZF_RANBP2_1"/>
    <property type="match status" value="2"/>
</dbReference>
<proteinExistence type="predicted"/>
<evidence type="ECO:0000256" key="6">
    <source>
        <dbReference type="ARBA" id="ARBA00022884"/>
    </source>
</evidence>
<dbReference type="eggNOG" id="KOG1995">
    <property type="taxonomic scope" value="Eukaryota"/>
</dbReference>
<feature type="domain" description="RanBP2-type" evidence="10">
    <location>
        <begin position="53"/>
        <end position="88"/>
    </location>
</feature>
<feature type="region of interest" description="Disordered" evidence="9">
    <location>
        <begin position="94"/>
        <end position="132"/>
    </location>
</feature>
<keyword evidence="7" id="KW-0539">Nucleus</keyword>
<dbReference type="Proteomes" id="UP000001593">
    <property type="component" value="Unassembled WGS sequence"/>
</dbReference>
<evidence type="ECO:0000256" key="2">
    <source>
        <dbReference type="ARBA" id="ARBA00022723"/>
    </source>
</evidence>
<feature type="compositionally biased region" description="Basic residues" evidence="9">
    <location>
        <begin position="123"/>
        <end position="132"/>
    </location>
</feature>
<dbReference type="STRING" id="45351.A7SJP8"/>
<dbReference type="AlphaFoldDB" id="A7SJP8"/>
<keyword evidence="5" id="KW-0862">Zinc</keyword>
<evidence type="ECO:0000256" key="9">
    <source>
        <dbReference type="SAM" id="MobiDB-lite"/>
    </source>
</evidence>
<evidence type="ECO:0000256" key="8">
    <source>
        <dbReference type="PROSITE-ProRule" id="PRU00322"/>
    </source>
</evidence>
<evidence type="ECO:0000313" key="12">
    <source>
        <dbReference type="Proteomes" id="UP000001593"/>
    </source>
</evidence>
<dbReference type="PANTHER" id="PTHR12999">
    <property type="entry name" value="ZINC FINGER RAN-BINDING DOMAIN-CONTAINING PROTEIN 2 ZRANB2-RELATED"/>
    <property type="match status" value="1"/>
</dbReference>
<dbReference type="Gene3D" id="4.10.1060.10">
    <property type="entry name" value="Zinc finger, RanBP2-type"/>
    <property type="match status" value="2"/>
</dbReference>
<dbReference type="FunFam" id="4.10.1060.10:FF:000008">
    <property type="entry name" value="TATA-binding protein-associated factor 2N isoform X1"/>
    <property type="match status" value="1"/>
</dbReference>
<protein>
    <recommendedName>
        <fullName evidence="10">RanBP2-type domain-containing protein</fullName>
    </recommendedName>
</protein>
<keyword evidence="2" id="KW-0479">Metal-binding</keyword>
<organism evidence="11 12">
    <name type="scientific">Nematostella vectensis</name>
    <name type="common">Starlet sea anemone</name>
    <dbReference type="NCBI Taxonomy" id="45351"/>
    <lineage>
        <taxon>Eukaryota</taxon>
        <taxon>Metazoa</taxon>
        <taxon>Cnidaria</taxon>
        <taxon>Anthozoa</taxon>
        <taxon>Hexacorallia</taxon>
        <taxon>Actiniaria</taxon>
        <taxon>Edwardsiidae</taxon>
        <taxon>Nematostella</taxon>
    </lineage>
</organism>
<evidence type="ECO:0000256" key="4">
    <source>
        <dbReference type="ARBA" id="ARBA00022771"/>
    </source>
</evidence>
<reference evidence="11 12" key="1">
    <citation type="journal article" date="2007" name="Science">
        <title>Sea anemone genome reveals ancestral eumetazoan gene repertoire and genomic organization.</title>
        <authorList>
            <person name="Putnam N.H."/>
            <person name="Srivastava M."/>
            <person name="Hellsten U."/>
            <person name="Dirks B."/>
            <person name="Chapman J."/>
            <person name="Salamov A."/>
            <person name="Terry A."/>
            <person name="Shapiro H."/>
            <person name="Lindquist E."/>
            <person name="Kapitonov V.V."/>
            <person name="Jurka J."/>
            <person name="Genikhovich G."/>
            <person name="Grigoriev I.V."/>
            <person name="Lucas S.M."/>
            <person name="Steele R.E."/>
            <person name="Finnerty J.R."/>
            <person name="Technau U."/>
            <person name="Martindale M.Q."/>
            <person name="Rokhsar D.S."/>
        </authorList>
    </citation>
    <scope>NUCLEOTIDE SEQUENCE [LARGE SCALE GENOMIC DNA]</scope>
    <source>
        <strain evidence="12">CH2 X CH6</strain>
    </source>
</reference>
<dbReference type="Pfam" id="PF00641">
    <property type="entry name" value="Zn_ribbon_RanBP"/>
    <property type="match status" value="2"/>
</dbReference>
<evidence type="ECO:0000259" key="10">
    <source>
        <dbReference type="PROSITE" id="PS50199"/>
    </source>
</evidence>
<dbReference type="SMART" id="SM00547">
    <property type="entry name" value="ZnF_RBZ"/>
    <property type="match status" value="2"/>
</dbReference>
<accession>A7SJP8</accession>
<dbReference type="SUPFAM" id="SSF90209">
    <property type="entry name" value="Ran binding protein zinc finger-like"/>
    <property type="match status" value="2"/>
</dbReference>